<organism evidence="6 7">
    <name type="scientific">Sporolactobacillus laevolacticus DSM 442</name>
    <dbReference type="NCBI Taxonomy" id="1395513"/>
    <lineage>
        <taxon>Bacteria</taxon>
        <taxon>Bacillati</taxon>
        <taxon>Bacillota</taxon>
        <taxon>Bacilli</taxon>
        <taxon>Bacillales</taxon>
        <taxon>Sporolactobacillaceae</taxon>
        <taxon>Sporolactobacillus</taxon>
    </lineage>
</organism>
<name>V6IXQ7_9BACL</name>
<dbReference type="EMBL" id="AWTC01000011">
    <property type="protein sequence ID" value="EST11471.1"/>
    <property type="molecule type" value="Genomic_DNA"/>
</dbReference>
<dbReference type="Pfam" id="PF01988">
    <property type="entry name" value="VIT1"/>
    <property type="match status" value="1"/>
</dbReference>
<dbReference type="PATRIC" id="fig|1395513.3.peg.2424"/>
<proteinExistence type="predicted"/>
<dbReference type="CDD" id="cd02432">
    <property type="entry name" value="Nodulin-21_like_1"/>
    <property type="match status" value="1"/>
</dbReference>
<feature type="transmembrane region" description="Helical" evidence="5">
    <location>
        <begin position="234"/>
        <end position="252"/>
    </location>
</feature>
<reference evidence="6 7" key="1">
    <citation type="journal article" date="2013" name="Genome Announc.">
        <title>Genome Sequence of Sporolactobacillus laevolacticus DSM442, an Efficient Polymer-Grade D-Lactate Producer from Agricultural Waste Cottonseed as a Nitrogen Source.</title>
        <authorList>
            <person name="Wang H."/>
            <person name="Wang L."/>
            <person name="Ju J."/>
            <person name="Yu B."/>
            <person name="Ma Y."/>
        </authorList>
    </citation>
    <scope>NUCLEOTIDE SEQUENCE [LARGE SCALE GENOMIC DNA]</scope>
    <source>
        <strain evidence="6 7">DSM 442</strain>
    </source>
</reference>
<evidence type="ECO:0000313" key="6">
    <source>
        <dbReference type="EMBL" id="EST11471.1"/>
    </source>
</evidence>
<feature type="transmembrane region" description="Helical" evidence="5">
    <location>
        <begin position="76"/>
        <end position="97"/>
    </location>
</feature>
<comment type="subcellular location">
    <subcellularLocation>
        <location evidence="1">Endomembrane system</location>
        <topology evidence="1">Multi-pass membrane protein</topology>
    </subcellularLocation>
</comment>
<feature type="transmembrane region" description="Helical" evidence="5">
    <location>
        <begin position="12"/>
        <end position="30"/>
    </location>
</feature>
<evidence type="ECO:0000256" key="1">
    <source>
        <dbReference type="ARBA" id="ARBA00004127"/>
    </source>
</evidence>
<keyword evidence="3 5" id="KW-1133">Transmembrane helix</keyword>
<accession>V6IXQ7</accession>
<evidence type="ECO:0000313" key="7">
    <source>
        <dbReference type="Proteomes" id="UP000018296"/>
    </source>
</evidence>
<dbReference type="Proteomes" id="UP000018296">
    <property type="component" value="Unassembled WGS sequence"/>
</dbReference>
<gene>
    <name evidence="6" type="ORF">P343_11970</name>
</gene>
<evidence type="ECO:0000256" key="2">
    <source>
        <dbReference type="ARBA" id="ARBA00022692"/>
    </source>
</evidence>
<feature type="transmembrane region" description="Helical" evidence="5">
    <location>
        <begin position="50"/>
        <end position="70"/>
    </location>
</feature>
<dbReference type="GO" id="GO:0012505">
    <property type="term" value="C:endomembrane system"/>
    <property type="evidence" value="ECO:0007669"/>
    <property type="project" value="UniProtKB-SubCell"/>
</dbReference>
<dbReference type="InterPro" id="IPR008217">
    <property type="entry name" value="Ccc1_fam"/>
</dbReference>
<keyword evidence="2 5" id="KW-0812">Transmembrane</keyword>
<evidence type="ECO:0000256" key="3">
    <source>
        <dbReference type="ARBA" id="ARBA00022989"/>
    </source>
</evidence>
<feature type="transmembrane region" description="Helical" evidence="5">
    <location>
        <begin position="204"/>
        <end position="222"/>
    </location>
</feature>
<evidence type="ECO:0000256" key="4">
    <source>
        <dbReference type="ARBA" id="ARBA00023136"/>
    </source>
</evidence>
<keyword evidence="7" id="KW-1185">Reference proteome</keyword>
<protein>
    <submittedName>
        <fullName evidence="6">Membrane protein</fullName>
    </submittedName>
</protein>
<comment type="caution">
    <text evidence="6">The sequence shown here is derived from an EMBL/GenBank/DDBJ whole genome shotgun (WGS) entry which is preliminary data.</text>
</comment>
<keyword evidence="4 5" id="KW-0472">Membrane</keyword>
<dbReference type="PANTHER" id="PTHR31851">
    <property type="entry name" value="FE(2+)/MN(2+) TRANSPORTER PCL1"/>
    <property type="match status" value="1"/>
</dbReference>
<dbReference type="AlphaFoldDB" id="V6IXQ7"/>
<dbReference type="GO" id="GO:0005384">
    <property type="term" value="F:manganese ion transmembrane transporter activity"/>
    <property type="evidence" value="ECO:0007669"/>
    <property type="project" value="InterPro"/>
</dbReference>
<evidence type="ECO:0000256" key="5">
    <source>
        <dbReference type="SAM" id="Phobius"/>
    </source>
</evidence>
<dbReference type="eggNOG" id="COG1814">
    <property type="taxonomic scope" value="Bacteria"/>
</dbReference>
<dbReference type="STRING" id="1395513.P343_11970"/>
<feature type="transmembrane region" description="Helical" evidence="5">
    <location>
        <begin position="176"/>
        <end position="198"/>
    </location>
</feature>
<sequence length="255" mass="27384">MLRFKGYEDDYHSHLVVIFFILIYKVRLTIMEHAESGMNQKLNVLRAGVLGANDGIVSTAGIVIGVAGATTNTMTLLISGLAGLVAGALSMGGGEYVSVSTQKDTEKAVVEAEKVRLREDYDGEVTELAQIYMKNGLSEELSRKVAVELMNKDAIGAHAAAELGVNPDEYVNPWHAAFSSMISFSIGAILPLLSILLMPEHVRVFFTFFTVLIALGLTGYISAHLGGAPKRPAIIRNVLVGALTMVITYTVGNLI</sequence>
<dbReference type="GO" id="GO:0030026">
    <property type="term" value="P:intracellular manganese ion homeostasis"/>
    <property type="evidence" value="ECO:0007669"/>
    <property type="project" value="InterPro"/>
</dbReference>